<dbReference type="GO" id="GO:0051537">
    <property type="term" value="F:2 iron, 2 sulfur cluster binding"/>
    <property type="evidence" value="ECO:0007669"/>
    <property type="project" value="UniProtKB-KW"/>
</dbReference>
<dbReference type="InterPro" id="IPR036010">
    <property type="entry name" value="2Fe-2S_ferredoxin-like_sf"/>
</dbReference>
<evidence type="ECO:0000256" key="6">
    <source>
        <dbReference type="ARBA" id="ARBA00023014"/>
    </source>
</evidence>
<gene>
    <name evidence="9" type="ORF">EZ242_10435</name>
</gene>
<sequence>MRLFSYRDRPVHLGPYPLERLARQRPPARLDAVASMQPLAFDAADAESLVHAIAPYMAMFDLVRDGSRNPLAAEVPADPQERARHLKAAGYYFDASMVATCALPHEALLATPLRNPRVIALGEELERSQPKSFAAGMDMILSDVIESARTRHGPIDHHTHAVVLLVEYPRDPRAGEPGCDWLAGTQAHRAAVLAAQTAVLLSTYLRMLGFEARAHTATCSELDLNRLAVASGLALPDGSNPYVGQRYGLAAVSTTFAMAADEPLSTDQNRWASHGPAWWLGQGTLKNAFNREAYATRDFKDGAYPFETLKRRDEPTTFIDHERVPRFPKRADFFARALFGDLGKPVQDGARNAHYVMKSPIGACARRALGALLLLQFGEARGPVSPSTQDAKRNAENLKAAANYLGVDAVGLCGVPEWAWYSHDAGGNPLPAYHANAVNLLIDQGHETMEGASGDDWISVAQSMRAYLRFSLLGGILAEQIRRLGYSARVHSVLDGDVLQPPLLLLSGLGEVSRIGEVILNPFLGPRLKSGTVTTDMPMAYDKPIDFGLQRFCEGCNKCARECPSGAITAGPKLMYNGYEIWKSDAEKCARYRITNAAGGMCGRCMKTCPWNLEGLLADGLWRQVAMKAPSLAPALARLDDALDRGTINPVKTWWWDIELDKKTGRYVQAAQTNRRGLQKDLDLRYEDQTLAVYPADRMPPPYPVVFPVDREEGIARYRSLLTPEQYQARVAAGDTAQLAPPFKMPEGEAPVFPVVLKRREEMAEGLARYEFASADGGELPAFEAGAHVDVVIAPEFQRAYSLAGDPADRSRYVLGVLREPPETGGRGGSALMHRAFREGRRVFVSRPANHFPLHEDATLSLLFAGGIGVTPMLAMAHRLHALGKPFVFHYSAASRKSAGFLKDLAEAPWRERVHYHFKDEGQRAQLAALIPDYPEGAHLYTCGAVRYMDGVFEAAAAHGWPEEALHREYFSVPEADAWVNLPFTLRLARSQRELQVPADRSATDVLADCGIRIDVKCSDGLCGVCATAYDAPASGEVEHRDFVLSRKEREHKVVLCCSRPKAAGGRLVVDL</sequence>
<dbReference type="InterPro" id="IPR017896">
    <property type="entry name" value="4Fe4S_Fe-S-bd"/>
</dbReference>
<evidence type="ECO:0000256" key="2">
    <source>
        <dbReference type="ARBA" id="ARBA00022714"/>
    </source>
</evidence>
<feature type="domain" description="4Fe-4S ferredoxin-type" evidence="7">
    <location>
        <begin position="543"/>
        <end position="573"/>
    </location>
</feature>
<reference evidence="9 10" key="1">
    <citation type="submission" date="2019-03" db="EMBL/GenBank/DDBJ databases">
        <title>Ramlibacter rhizophilus CCTCC AB2015357, whole genome shotgun sequence.</title>
        <authorList>
            <person name="Zhang X."/>
            <person name="Feng G."/>
            <person name="Zhu H."/>
        </authorList>
    </citation>
    <scope>NUCLEOTIDE SEQUENCE [LARGE SCALE GENOMIC DNA]</scope>
    <source>
        <strain evidence="9 10">CCTCC AB2015357</strain>
    </source>
</reference>
<evidence type="ECO:0000256" key="3">
    <source>
        <dbReference type="ARBA" id="ARBA00022723"/>
    </source>
</evidence>
<keyword evidence="4" id="KW-0560">Oxidoreductase</keyword>
<evidence type="ECO:0000259" key="8">
    <source>
        <dbReference type="PROSITE" id="PS51384"/>
    </source>
</evidence>
<dbReference type="SUPFAM" id="SSF54292">
    <property type="entry name" value="2Fe-2S ferredoxin-like"/>
    <property type="match status" value="1"/>
</dbReference>
<dbReference type="PANTHER" id="PTHR47354">
    <property type="entry name" value="NADH OXIDOREDUCTASE HCR"/>
    <property type="match status" value="1"/>
</dbReference>
<dbReference type="Proteomes" id="UP000297564">
    <property type="component" value="Unassembled WGS sequence"/>
</dbReference>
<dbReference type="Gene3D" id="3.40.50.80">
    <property type="entry name" value="Nucleotide-binding domain of ferredoxin-NADP reductase (FNR) module"/>
    <property type="match status" value="1"/>
</dbReference>
<feature type="domain" description="FAD-binding FR-type" evidence="8">
    <location>
        <begin position="750"/>
        <end position="855"/>
    </location>
</feature>
<keyword evidence="6" id="KW-0411">Iron-sulfur</keyword>
<keyword evidence="10" id="KW-1185">Reference proteome</keyword>
<dbReference type="Gene3D" id="3.10.20.30">
    <property type="match status" value="1"/>
</dbReference>
<dbReference type="SUPFAM" id="SSF63380">
    <property type="entry name" value="Riboflavin synthase domain-like"/>
    <property type="match status" value="1"/>
</dbReference>
<dbReference type="Pfam" id="PF00111">
    <property type="entry name" value="Fer2"/>
    <property type="match status" value="1"/>
</dbReference>
<dbReference type="SUPFAM" id="SSF54862">
    <property type="entry name" value="4Fe-4S ferredoxins"/>
    <property type="match status" value="1"/>
</dbReference>
<comment type="caution">
    <text evidence="9">The sequence shown here is derived from an EMBL/GenBank/DDBJ whole genome shotgun (WGS) entry which is preliminary data.</text>
</comment>
<proteinExistence type="predicted"/>
<dbReference type="Pfam" id="PF12838">
    <property type="entry name" value="Fer4_7"/>
    <property type="match status" value="1"/>
</dbReference>
<dbReference type="OrthoDB" id="370747at2"/>
<dbReference type="InterPro" id="IPR001041">
    <property type="entry name" value="2Fe-2S_ferredoxin-type"/>
</dbReference>
<evidence type="ECO:0000256" key="5">
    <source>
        <dbReference type="ARBA" id="ARBA00023004"/>
    </source>
</evidence>
<evidence type="ECO:0000313" key="9">
    <source>
        <dbReference type="EMBL" id="TFY99562.1"/>
    </source>
</evidence>
<dbReference type="Gene3D" id="2.40.30.10">
    <property type="entry name" value="Translation factors"/>
    <property type="match status" value="1"/>
</dbReference>
<keyword evidence="5" id="KW-0408">Iron</keyword>
<dbReference type="PROSITE" id="PS51384">
    <property type="entry name" value="FAD_FR"/>
    <property type="match status" value="1"/>
</dbReference>
<dbReference type="InterPro" id="IPR050415">
    <property type="entry name" value="MRET"/>
</dbReference>
<evidence type="ECO:0000259" key="7">
    <source>
        <dbReference type="PROSITE" id="PS51379"/>
    </source>
</evidence>
<dbReference type="InterPro" id="IPR017900">
    <property type="entry name" value="4Fe4S_Fe_S_CS"/>
</dbReference>
<dbReference type="EMBL" id="SMLL01000004">
    <property type="protein sequence ID" value="TFY99562.1"/>
    <property type="molecule type" value="Genomic_DNA"/>
</dbReference>
<dbReference type="AlphaFoldDB" id="A0A4Z0BJR0"/>
<dbReference type="Gene3D" id="3.30.70.20">
    <property type="match status" value="1"/>
</dbReference>
<name>A0A4Z0BJR0_9BURK</name>
<dbReference type="SUPFAM" id="SSF52343">
    <property type="entry name" value="Ferredoxin reductase-like, C-terminal NADP-linked domain"/>
    <property type="match status" value="1"/>
</dbReference>
<dbReference type="InterPro" id="IPR006058">
    <property type="entry name" value="2Fe2S_fd_BS"/>
</dbReference>
<dbReference type="PROSITE" id="PS00197">
    <property type="entry name" value="2FE2S_FER_1"/>
    <property type="match status" value="1"/>
</dbReference>
<dbReference type="RefSeq" id="WP_135285105.1">
    <property type="nucleotide sequence ID" value="NZ_SMLL01000004.1"/>
</dbReference>
<dbReference type="GO" id="GO:0046872">
    <property type="term" value="F:metal ion binding"/>
    <property type="evidence" value="ECO:0007669"/>
    <property type="project" value="UniProtKB-KW"/>
</dbReference>
<dbReference type="InterPro" id="IPR017927">
    <property type="entry name" value="FAD-bd_FR_type"/>
</dbReference>
<keyword evidence="3" id="KW-0479">Metal-binding</keyword>
<dbReference type="GO" id="GO:0016491">
    <property type="term" value="F:oxidoreductase activity"/>
    <property type="evidence" value="ECO:0007669"/>
    <property type="project" value="UniProtKB-KW"/>
</dbReference>
<dbReference type="InterPro" id="IPR039261">
    <property type="entry name" value="FNR_nucleotide-bd"/>
</dbReference>
<evidence type="ECO:0000256" key="1">
    <source>
        <dbReference type="ARBA" id="ARBA00022630"/>
    </source>
</evidence>
<dbReference type="InterPro" id="IPR012675">
    <property type="entry name" value="Beta-grasp_dom_sf"/>
</dbReference>
<dbReference type="PANTHER" id="PTHR47354:SF1">
    <property type="entry name" value="CARNITINE MONOOXYGENASE REDUCTASE SUBUNIT"/>
    <property type="match status" value="1"/>
</dbReference>
<dbReference type="CDD" id="cd00207">
    <property type="entry name" value="fer2"/>
    <property type="match status" value="1"/>
</dbReference>
<keyword evidence="1" id="KW-0285">Flavoprotein</keyword>
<keyword evidence="2" id="KW-0001">2Fe-2S</keyword>
<protein>
    <submittedName>
        <fullName evidence="9">4Fe-4S dicluster domain-containing protein</fullName>
    </submittedName>
</protein>
<accession>A0A4Z0BJR0</accession>
<organism evidence="9 10">
    <name type="scientific">Ramlibacter rhizophilus</name>
    <dbReference type="NCBI Taxonomy" id="1781167"/>
    <lineage>
        <taxon>Bacteria</taxon>
        <taxon>Pseudomonadati</taxon>
        <taxon>Pseudomonadota</taxon>
        <taxon>Betaproteobacteria</taxon>
        <taxon>Burkholderiales</taxon>
        <taxon>Comamonadaceae</taxon>
        <taxon>Ramlibacter</taxon>
    </lineage>
</organism>
<evidence type="ECO:0000313" key="10">
    <source>
        <dbReference type="Proteomes" id="UP000297564"/>
    </source>
</evidence>
<dbReference type="CDD" id="cd06185">
    <property type="entry name" value="PDR_like"/>
    <property type="match status" value="1"/>
</dbReference>
<dbReference type="PROSITE" id="PS00198">
    <property type="entry name" value="4FE4S_FER_1"/>
    <property type="match status" value="1"/>
</dbReference>
<dbReference type="PROSITE" id="PS51379">
    <property type="entry name" value="4FE4S_FER_2"/>
    <property type="match status" value="1"/>
</dbReference>
<evidence type="ECO:0000256" key="4">
    <source>
        <dbReference type="ARBA" id="ARBA00023002"/>
    </source>
</evidence>
<dbReference type="PRINTS" id="PR00409">
    <property type="entry name" value="PHDIOXRDTASE"/>
</dbReference>
<dbReference type="InterPro" id="IPR017938">
    <property type="entry name" value="Riboflavin_synthase-like_b-brl"/>
</dbReference>